<keyword evidence="2" id="KW-1185">Reference proteome</keyword>
<dbReference type="Proteomes" id="UP001223586">
    <property type="component" value="Unassembled WGS sequence"/>
</dbReference>
<accession>A0ABT9WMI8</accession>
<protein>
    <submittedName>
        <fullName evidence="1">Uncharacterized protein</fullName>
    </submittedName>
</protein>
<name>A0ABT9WMI8_9BACI</name>
<comment type="caution">
    <text evidence="1">The sequence shown here is derived from an EMBL/GenBank/DDBJ whole genome shotgun (WGS) entry which is preliminary data.</text>
</comment>
<organism evidence="1 2">
    <name type="scientific">Bacillus chungangensis</name>
    <dbReference type="NCBI Taxonomy" id="587633"/>
    <lineage>
        <taxon>Bacteria</taxon>
        <taxon>Bacillati</taxon>
        <taxon>Bacillota</taxon>
        <taxon>Bacilli</taxon>
        <taxon>Bacillales</taxon>
        <taxon>Bacillaceae</taxon>
        <taxon>Bacillus</taxon>
    </lineage>
</organism>
<gene>
    <name evidence="1" type="ORF">J2S08_000278</name>
</gene>
<dbReference type="EMBL" id="JAUSTT010000001">
    <property type="protein sequence ID" value="MDQ0174447.1"/>
    <property type="molecule type" value="Genomic_DNA"/>
</dbReference>
<dbReference type="RefSeq" id="WP_307225912.1">
    <property type="nucleotide sequence ID" value="NZ_JAUSTT010000001.1"/>
</dbReference>
<reference evidence="1 2" key="1">
    <citation type="submission" date="2023-07" db="EMBL/GenBank/DDBJ databases">
        <title>Genomic Encyclopedia of Type Strains, Phase IV (KMG-IV): sequencing the most valuable type-strain genomes for metagenomic binning, comparative biology and taxonomic classification.</title>
        <authorList>
            <person name="Goeker M."/>
        </authorList>
    </citation>
    <scope>NUCLEOTIDE SEQUENCE [LARGE SCALE GENOMIC DNA]</scope>
    <source>
        <strain evidence="1 2">DSM 23837</strain>
    </source>
</reference>
<sequence>MLKKFPVTSGSGNEYLVKISESSYFEDSVDVKVYRKGKFFSRKLFEIPFDEEARQYDYTAMAISAVNNYEQGERYKHIQLMMKQYRIKEFEEWDGNC</sequence>
<evidence type="ECO:0000313" key="2">
    <source>
        <dbReference type="Proteomes" id="UP001223586"/>
    </source>
</evidence>
<proteinExistence type="predicted"/>
<evidence type="ECO:0000313" key="1">
    <source>
        <dbReference type="EMBL" id="MDQ0174447.1"/>
    </source>
</evidence>